<dbReference type="GO" id="GO:0046872">
    <property type="term" value="F:metal ion binding"/>
    <property type="evidence" value="ECO:0007669"/>
    <property type="project" value="UniProtKB-KW"/>
</dbReference>
<evidence type="ECO:0000256" key="7">
    <source>
        <dbReference type="RuleBase" id="RU361144"/>
    </source>
</evidence>
<dbReference type="Pfam" id="PF01401">
    <property type="entry name" value="Peptidase_M2"/>
    <property type="match status" value="1"/>
</dbReference>
<dbReference type="PRINTS" id="PR00791">
    <property type="entry name" value="PEPDIPTASEA"/>
</dbReference>
<proteinExistence type="inferred from homology"/>
<dbReference type="EC" id="3.4.-.-" evidence="7"/>
<organism evidence="8 9">
    <name type="scientific">Meganyctiphanes norvegica</name>
    <name type="common">Northern krill</name>
    <name type="synonym">Thysanopoda norvegica</name>
    <dbReference type="NCBI Taxonomy" id="48144"/>
    <lineage>
        <taxon>Eukaryota</taxon>
        <taxon>Metazoa</taxon>
        <taxon>Ecdysozoa</taxon>
        <taxon>Arthropoda</taxon>
        <taxon>Crustacea</taxon>
        <taxon>Multicrustacea</taxon>
        <taxon>Malacostraca</taxon>
        <taxon>Eumalacostraca</taxon>
        <taxon>Eucarida</taxon>
        <taxon>Euphausiacea</taxon>
        <taxon>Euphausiidae</taxon>
        <taxon>Meganyctiphanes</taxon>
    </lineage>
</organism>
<dbReference type="InterPro" id="IPR001548">
    <property type="entry name" value="Peptidase_M2"/>
</dbReference>
<dbReference type="EMBL" id="CAXKWB010065665">
    <property type="protein sequence ID" value="CAL4188956.1"/>
    <property type="molecule type" value="Genomic_DNA"/>
</dbReference>
<comment type="cofactor">
    <cofactor evidence="7">
        <name>Zn(2+)</name>
        <dbReference type="ChEBI" id="CHEBI:29105"/>
    </cofactor>
    <text evidence="7">Binds 1 zinc ion per subunit.</text>
</comment>
<keyword evidence="3 5" id="KW-1015">Disulfide bond</keyword>
<dbReference type="GO" id="GO:0016020">
    <property type="term" value="C:membrane"/>
    <property type="evidence" value="ECO:0007669"/>
    <property type="project" value="InterPro"/>
</dbReference>
<name>A0AAV2SGQ9_MEGNR</name>
<keyword evidence="7" id="KW-0479">Metal-binding</keyword>
<dbReference type="GO" id="GO:0004180">
    <property type="term" value="F:carboxypeptidase activity"/>
    <property type="evidence" value="ECO:0007669"/>
    <property type="project" value="UniProtKB-KW"/>
</dbReference>
<keyword evidence="4 7" id="KW-0325">Glycoprotein</keyword>
<keyword evidence="2" id="KW-0732">Signal</keyword>
<gene>
    <name evidence="8" type="ORF">MNOR_LOCUS36346</name>
</gene>
<keyword evidence="7" id="KW-0378">Hydrolase</keyword>
<protein>
    <recommendedName>
        <fullName evidence="7">Angiotensin-converting enzyme</fullName>
        <ecNumber evidence="7">3.4.-.-</ecNumber>
    </recommendedName>
</protein>
<keyword evidence="7" id="KW-0862">Zinc</keyword>
<reference evidence="8 9" key="1">
    <citation type="submission" date="2024-05" db="EMBL/GenBank/DDBJ databases">
        <authorList>
            <person name="Wallberg A."/>
        </authorList>
    </citation>
    <scope>NUCLEOTIDE SEQUENCE [LARGE SCALE GENOMIC DNA]</scope>
</reference>
<keyword evidence="7" id="KW-0482">Metalloprotease</keyword>
<dbReference type="PANTHER" id="PTHR10514">
    <property type="entry name" value="ANGIOTENSIN-CONVERTING ENZYME"/>
    <property type="match status" value="1"/>
</dbReference>
<comment type="caution">
    <text evidence="6">Lacks conserved residue(s) required for the propagation of feature annotation.</text>
</comment>
<sequence>IYGVERIGYHCPLPANVLGSPEGSAWIAHYGILRIFKKPSSMEKASKNIKKYFTVLEMAELAEDFWASLNFSRMSKDFWKKSNFVRGKGSTCVEKAWNFCDHEDYRIYTCAKPRFFWLMKMHTLMGEIHYMKSYHDKPGVFRRAANPGFKIALNCMGLSIMSQTHLHRIGLIDKQDDGDEKDLNSLLLTALLTVVKIPYYYMMDKWLWDILSGDVSEEHWNCHWWQYRTSIQGVKPPVTRTEEDYDPGSIQEMVMTHMEPKI</sequence>
<keyword evidence="7" id="KW-0645">Protease</keyword>
<evidence type="ECO:0000313" key="8">
    <source>
        <dbReference type="EMBL" id="CAL4188956.1"/>
    </source>
</evidence>
<evidence type="ECO:0000256" key="5">
    <source>
        <dbReference type="PIRSR" id="PIRSR601548-4"/>
    </source>
</evidence>
<comment type="caution">
    <text evidence="8">The sequence shown here is derived from an EMBL/GenBank/DDBJ whole genome shotgun (WGS) entry which is preliminary data.</text>
</comment>
<evidence type="ECO:0000313" key="9">
    <source>
        <dbReference type="Proteomes" id="UP001497623"/>
    </source>
</evidence>
<feature type="disulfide bond" evidence="5 6">
    <location>
        <begin position="92"/>
        <end position="110"/>
    </location>
</feature>
<evidence type="ECO:0000256" key="3">
    <source>
        <dbReference type="ARBA" id="ARBA00023157"/>
    </source>
</evidence>
<dbReference type="Proteomes" id="UP001497623">
    <property type="component" value="Unassembled WGS sequence"/>
</dbReference>
<dbReference type="GO" id="GO:0008237">
    <property type="term" value="F:metallopeptidase activity"/>
    <property type="evidence" value="ECO:0007669"/>
    <property type="project" value="UniProtKB-KW"/>
</dbReference>
<dbReference type="GO" id="GO:0008241">
    <property type="term" value="F:peptidyl-dipeptidase activity"/>
    <property type="evidence" value="ECO:0007669"/>
    <property type="project" value="InterPro"/>
</dbReference>
<evidence type="ECO:0000256" key="2">
    <source>
        <dbReference type="ARBA" id="ARBA00022729"/>
    </source>
</evidence>
<dbReference type="PANTHER" id="PTHR10514:SF27">
    <property type="entry name" value="ANGIOTENSIN-CONVERTING ENZYME"/>
    <property type="match status" value="1"/>
</dbReference>
<keyword evidence="7" id="KW-0121">Carboxypeptidase</keyword>
<evidence type="ECO:0000256" key="1">
    <source>
        <dbReference type="ARBA" id="ARBA00008139"/>
    </source>
</evidence>
<evidence type="ECO:0000256" key="6">
    <source>
        <dbReference type="PROSITE-ProRule" id="PRU01355"/>
    </source>
</evidence>
<feature type="non-terminal residue" evidence="8">
    <location>
        <position position="1"/>
    </location>
</feature>
<evidence type="ECO:0000256" key="4">
    <source>
        <dbReference type="ARBA" id="ARBA00023180"/>
    </source>
</evidence>
<dbReference type="SUPFAM" id="SSF55486">
    <property type="entry name" value="Metalloproteases ('zincins'), catalytic domain"/>
    <property type="match status" value="1"/>
</dbReference>
<accession>A0AAV2SGQ9</accession>
<dbReference type="AlphaFoldDB" id="A0AAV2SGQ9"/>
<dbReference type="GO" id="GO:0006508">
    <property type="term" value="P:proteolysis"/>
    <property type="evidence" value="ECO:0007669"/>
    <property type="project" value="UniProtKB-KW"/>
</dbReference>
<feature type="non-terminal residue" evidence="8">
    <location>
        <position position="262"/>
    </location>
</feature>
<dbReference type="PROSITE" id="PS52011">
    <property type="entry name" value="PEPTIDASE_M2"/>
    <property type="match status" value="1"/>
</dbReference>
<keyword evidence="9" id="KW-1185">Reference proteome</keyword>
<comment type="similarity">
    <text evidence="1 6 7">Belongs to the peptidase M2 family.</text>
</comment>